<keyword evidence="4 5" id="KW-0472">Membrane</keyword>
<gene>
    <name evidence="6" type="ORF">P167DRAFT_480632</name>
</gene>
<keyword evidence="3 5" id="KW-1133">Transmembrane helix</keyword>
<feature type="transmembrane region" description="Helical" evidence="5">
    <location>
        <begin position="118"/>
        <end position="146"/>
    </location>
</feature>
<evidence type="ECO:0000256" key="1">
    <source>
        <dbReference type="ARBA" id="ARBA00004141"/>
    </source>
</evidence>
<reference evidence="6 7" key="1">
    <citation type="journal article" date="2018" name="Nat. Ecol. Evol.">
        <title>Pezizomycetes genomes reveal the molecular basis of ectomycorrhizal truffle lifestyle.</title>
        <authorList>
            <person name="Murat C."/>
            <person name="Payen T."/>
            <person name="Noel B."/>
            <person name="Kuo A."/>
            <person name="Morin E."/>
            <person name="Chen J."/>
            <person name="Kohler A."/>
            <person name="Krizsan K."/>
            <person name="Balestrini R."/>
            <person name="Da Silva C."/>
            <person name="Montanini B."/>
            <person name="Hainaut M."/>
            <person name="Levati E."/>
            <person name="Barry K.W."/>
            <person name="Belfiori B."/>
            <person name="Cichocki N."/>
            <person name="Clum A."/>
            <person name="Dockter R.B."/>
            <person name="Fauchery L."/>
            <person name="Guy J."/>
            <person name="Iotti M."/>
            <person name="Le Tacon F."/>
            <person name="Lindquist E.A."/>
            <person name="Lipzen A."/>
            <person name="Malagnac F."/>
            <person name="Mello A."/>
            <person name="Molinier V."/>
            <person name="Miyauchi S."/>
            <person name="Poulain J."/>
            <person name="Riccioni C."/>
            <person name="Rubini A."/>
            <person name="Sitrit Y."/>
            <person name="Splivallo R."/>
            <person name="Traeger S."/>
            <person name="Wang M."/>
            <person name="Zifcakova L."/>
            <person name="Wipf D."/>
            <person name="Zambonelli A."/>
            <person name="Paolocci F."/>
            <person name="Nowrousian M."/>
            <person name="Ottonello S."/>
            <person name="Baldrian P."/>
            <person name="Spatafora J.W."/>
            <person name="Henrissat B."/>
            <person name="Nagy L.G."/>
            <person name="Aury J.M."/>
            <person name="Wincker P."/>
            <person name="Grigoriev I.V."/>
            <person name="Bonfante P."/>
            <person name="Martin F.M."/>
        </authorList>
    </citation>
    <scope>NUCLEOTIDE SEQUENCE [LARGE SCALE GENOMIC DNA]</scope>
    <source>
        <strain evidence="6 7">CCBAS932</strain>
    </source>
</reference>
<feature type="transmembrane region" description="Helical" evidence="5">
    <location>
        <begin position="12"/>
        <end position="35"/>
    </location>
</feature>
<organism evidence="6 7">
    <name type="scientific">Morchella conica CCBAS932</name>
    <dbReference type="NCBI Taxonomy" id="1392247"/>
    <lineage>
        <taxon>Eukaryota</taxon>
        <taxon>Fungi</taxon>
        <taxon>Dikarya</taxon>
        <taxon>Ascomycota</taxon>
        <taxon>Pezizomycotina</taxon>
        <taxon>Pezizomycetes</taxon>
        <taxon>Pezizales</taxon>
        <taxon>Morchellaceae</taxon>
        <taxon>Morchella</taxon>
    </lineage>
</organism>
<dbReference type="PANTHER" id="PTHR31465:SF28">
    <property type="entry name" value="DOMAIN PROTEIN, PUTATIVE-RELATED"/>
    <property type="match status" value="1"/>
</dbReference>
<feature type="transmembrane region" description="Helical" evidence="5">
    <location>
        <begin position="72"/>
        <end position="98"/>
    </location>
</feature>
<dbReference type="AlphaFoldDB" id="A0A3N4L1E8"/>
<accession>A0A3N4L1E8</accession>
<dbReference type="Pfam" id="PF04479">
    <property type="entry name" value="RTA1"/>
    <property type="match status" value="1"/>
</dbReference>
<evidence type="ECO:0000256" key="2">
    <source>
        <dbReference type="ARBA" id="ARBA00022692"/>
    </source>
</evidence>
<proteinExistence type="predicted"/>
<keyword evidence="2 5" id="KW-0812">Transmembrane</keyword>
<dbReference type="EMBL" id="ML119108">
    <property type="protein sequence ID" value="RPB16644.1"/>
    <property type="molecule type" value="Genomic_DNA"/>
</dbReference>
<dbReference type="GO" id="GO:0016020">
    <property type="term" value="C:membrane"/>
    <property type="evidence" value="ECO:0007669"/>
    <property type="project" value="UniProtKB-SubCell"/>
</dbReference>
<dbReference type="OrthoDB" id="3358017at2759"/>
<name>A0A3N4L1E8_9PEZI</name>
<feature type="transmembrane region" description="Helical" evidence="5">
    <location>
        <begin position="237"/>
        <end position="257"/>
    </location>
</feature>
<evidence type="ECO:0000256" key="5">
    <source>
        <dbReference type="SAM" id="Phobius"/>
    </source>
</evidence>
<dbReference type="PANTHER" id="PTHR31465">
    <property type="entry name" value="PROTEIN RTA1-RELATED"/>
    <property type="match status" value="1"/>
</dbReference>
<evidence type="ECO:0000313" key="7">
    <source>
        <dbReference type="Proteomes" id="UP000277580"/>
    </source>
</evidence>
<sequence length="292" mass="33204">MTVNWYAHYDPSFPTAIVGAILFGTVGFVTLFQFFQKRCWFWWPLVLGTMMEMAGYIARAPSSKYTDNKNMYIVQLVMIILAPGIMAAACYMAMGRLILHITPPSHLRFRTLWVPARFITPTFVLFDILSFGIQLIGASVIASASIADFDRAQRGSRIVEIGLAVQLICFGFFSFVAARFSFVAKRWESAWPGREWLKLLYAINVACAIILLRSIYRMIEFAGGRDGYVRTHEWPFWVFDSFFIWCVLVVFTIFHPADFLPNVGLRKTVVKRTDVEGTGGHEMLSSRISVAN</sequence>
<keyword evidence="7" id="KW-1185">Reference proteome</keyword>
<dbReference type="InterPro" id="IPR007568">
    <property type="entry name" value="RTA1"/>
</dbReference>
<evidence type="ECO:0000256" key="4">
    <source>
        <dbReference type="ARBA" id="ARBA00023136"/>
    </source>
</evidence>
<dbReference type="InParanoid" id="A0A3N4L1E8"/>
<feature type="transmembrane region" description="Helical" evidence="5">
    <location>
        <begin position="158"/>
        <end position="178"/>
    </location>
</feature>
<dbReference type="STRING" id="1392247.A0A3N4L1E8"/>
<feature type="transmembrane region" description="Helical" evidence="5">
    <location>
        <begin position="41"/>
        <end position="60"/>
    </location>
</feature>
<feature type="transmembrane region" description="Helical" evidence="5">
    <location>
        <begin position="198"/>
        <end position="216"/>
    </location>
</feature>
<evidence type="ECO:0000256" key="3">
    <source>
        <dbReference type="ARBA" id="ARBA00022989"/>
    </source>
</evidence>
<evidence type="ECO:0000313" key="6">
    <source>
        <dbReference type="EMBL" id="RPB16644.1"/>
    </source>
</evidence>
<dbReference type="Proteomes" id="UP000277580">
    <property type="component" value="Unassembled WGS sequence"/>
</dbReference>
<protein>
    <submittedName>
        <fullName evidence="6">RTA1-domain-containing protein</fullName>
    </submittedName>
</protein>
<comment type="subcellular location">
    <subcellularLocation>
        <location evidence="1">Membrane</location>
        <topology evidence="1">Multi-pass membrane protein</topology>
    </subcellularLocation>
</comment>